<dbReference type="GO" id="GO:0016874">
    <property type="term" value="F:ligase activity"/>
    <property type="evidence" value="ECO:0007669"/>
    <property type="project" value="UniProtKB-KW"/>
</dbReference>
<evidence type="ECO:0000259" key="8">
    <source>
        <dbReference type="Pfam" id="PF00749"/>
    </source>
</evidence>
<evidence type="ECO:0000256" key="3">
    <source>
        <dbReference type="ARBA" id="ARBA00022741"/>
    </source>
</evidence>
<evidence type="ECO:0000256" key="4">
    <source>
        <dbReference type="ARBA" id="ARBA00022833"/>
    </source>
</evidence>
<dbReference type="PROSITE" id="PS00178">
    <property type="entry name" value="AA_TRNA_LIGASE_I"/>
    <property type="match status" value="1"/>
</dbReference>
<dbReference type="EMBL" id="JBHSDH010000013">
    <property type="protein sequence ID" value="MFC4292917.1"/>
    <property type="molecule type" value="Genomic_DNA"/>
</dbReference>
<dbReference type="InterPro" id="IPR014729">
    <property type="entry name" value="Rossmann-like_a/b/a_fold"/>
</dbReference>
<gene>
    <name evidence="9" type="primary">gluQRS</name>
    <name evidence="9" type="ORF">ACFOWX_10885</name>
</gene>
<dbReference type="PANTHER" id="PTHR43311:SF1">
    <property type="entry name" value="GLUTAMYL-Q TRNA(ASP) SYNTHETASE"/>
    <property type="match status" value="1"/>
</dbReference>
<sequence length="289" mass="31540">MSQDPKARIVTTRFAPSPNGHLHLGHAYAAICAHDFARAHGGRFLLRIEDIDGTRSRPEFVGGILADMQWLGLCFDGDVIFQSARVDSYRQALEQLHAMGLVYKCICTRGDIAAAIQAKAVRHGPDGPVYPGTCRGRDVPADKPYCWRLDMGKALDRAGPIGWTDLIAGDQFGDAAQFGDIVLWRKDAPASYHLAATLDDAADEITYIVRGKDLFAYTAVHRLLQNLLGLLQPAYWHHELFCDDNGEKLAKSRSSAALSALRAGGRDGKEIAQMLRSGKLPLGISLSNS</sequence>
<dbReference type="PANTHER" id="PTHR43311">
    <property type="entry name" value="GLUTAMATE--TRNA LIGASE"/>
    <property type="match status" value="1"/>
</dbReference>
<dbReference type="InterPro" id="IPR049940">
    <property type="entry name" value="GluQ/Sye"/>
</dbReference>
<dbReference type="InterPro" id="IPR001412">
    <property type="entry name" value="aa-tRNA-synth_I_CS"/>
</dbReference>
<name>A0ABV8RHT5_9SPHN</name>
<comment type="caution">
    <text evidence="9">The sequence shown here is derived from an EMBL/GenBank/DDBJ whole genome shotgun (WGS) entry which is preliminary data.</text>
</comment>
<dbReference type="Gene3D" id="3.40.50.620">
    <property type="entry name" value="HUPs"/>
    <property type="match status" value="1"/>
</dbReference>
<keyword evidence="4" id="KW-0862">Zinc</keyword>
<dbReference type="EC" id="6.1.1.-" evidence="9"/>
<keyword evidence="5 7" id="KW-0067">ATP-binding</keyword>
<keyword evidence="1 7" id="KW-0436">Ligase</keyword>
<evidence type="ECO:0000256" key="1">
    <source>
        <dbReference type="ARBA" id="ARBA00022598"/>
    </source>
</evidence>
<keyword evidence="7" id="KW-0648">Protein biosynthesis</keyword>
<evidence type="ECO:0000256" key="2">
    <source>
        <dbReference type="ARBA" id="ARBA00022723"/>
    </source>
</evidence>
<evidence type="ECO:0000256" key="5">
    <source>
        <dbReference type="ARBA" id="ARBA00022840"/>
    </source>
</evidence>
<comment type="similarity">
    <text evidence="7">Belongs to the class-I aminoacyl-tRNA synthetase family.</text>
</comment>
<proteinExistence type="inferred from homology"/>
<evidence type="ECO:0000256" key="6">
    <source>
        <dbReference type="ARBA" id="ARBA00023146"/>
    </source>
</evidence>
<dbReference type="InterPro" id="IPR020058">
    <property type="entry name" value="Glu/Gln-tRNA-synth_Ib_cat-dom"/>
</dbReference>
<dbReference type="Pfam" id="PF00749">
    <property type="entry name" value="tRNA-synt_1c"/>
    <property type="match status" value="1"/>
</dbReference>
<evidence type="ECO:0000256" key="7">
    <source>
        <dbReference type="RuleBase" id="RU363037"/>
    </source>
</evidence>
<dbReference type="SUPFAM" id="SSF52374">
    <property type="entry name" value="Nucleotidylyl transferase"/>
    <property type="match status" value="1"/>
</dbReference>
<keyword evidence="2" id="KW-0479">Metal-binding</keyword>
<keyword evidence="6 7" id="KW-0030">Aminoacyl-tRNA synthetase</keyword>
<dbReference type="Proteomes" id="UP001595887">
    <property type="component" value="Unassembled WGS sequence"/>
</dbReference>
<evidence type="ECO:0000313" key="9">
    <source>
        <dbReference type="EMBL" id="MFC4292917.1"/>
    </source>
</evidence>
<protein>
    <submittedName>
        <fullName evidence="9">tRNA glutamyl-Q(34) synthetase GluQRS</fullName>
        <ecNumber evidence="9">6.1.1.-</ecNumber>
    </submittedName>
</protein>
<dbReference type="NCBIfam" id="NF004315">
    <property type="entry name" value="PRK05710.1-4"/>
    <property type="match status" value="1"/>
</dbReference>
<keyword evidence="10" id="KW-1185">Reference proteome</keyword>
<organism evidence="9 10">
    <name type="scientific">Sphingorhabdus arenilitoris</name>
    <dbReference type="NCBI Taxonomy" id="1490041"/>
    <lineage>
        <taxon>Bacteria</taxon>
        <taxon>Pseudomonadati</taxon>
        <taxon>Pseudomonadota</taxon>
        <taxon>Alphaproteobacteria</taxon>
        <taxon>Sphingomonadales</taxon>
        <taxon>Sphingomonadaceae</taxon>
        <taxon>Sphingorhabdus</taxon>
    </lineage>
</organism>
<dbReference type="RefSeq" id="WP_381423998.1">
    <property type="nucleotide sequence ID" value="NZ_JBHSDH010000013.1"/>
</dbReference>
<accession>A0ABV8RHT5</accession>
<reference evidence="10" key="1">
    <citation type="journal article" date="2019" name="Int. J. Syst. Evol. Microbiol.">
        <title>The Global Catalogue of Microorganisms (GCM) 10K type strain sequencing project: providing services to taxonomists for standard genome sequencing and annotation.</title>
        <authorList>
            <consortium name="The Broad Institute Genomics Platform"/>
            <consortium name="The Broad Institute Genome Sequencing Center for Infectious Disease"/>
            <person name="Wu L."/>
            <person name="Ma J."/>
        </authorList>
    </citation>
    <scope>NUCLEOTIDE SEQUENCE [LARGE SCALE GENOMIC DNA]</scope>
    <source>
        <strain evidence="10">CECT 8531</strain>
    </source>
</reference>
<dbReference type="InterPro" id="IPR000924">
    <property type="entry name" value="Glu/Gln-tRNA-synth"/>
</dbReference>
<evidence type="ECO:0000313" key="10">
    <source>
        <dbReference type="Proteomes" id="UP001595887"/>
    </source>
</evidence>
<feature type="domain" description="Glutamyl/glutaminyl-tRNA synthetase class Ib catalytic" evidence="8">
    <location>
        <begin position="10"/>
        <end position="256"/>
    </location>
</feature>
<dbReference type="PRINTS" id="PR00987">
    <property type="entry name" value="TRNASYNTHGLU"/>
</dbReference>
<keyword evidence="3 7" id="KW-0547">Nucleotide-binding</keyword>